<keyword evidence="6" id="KW-1185">Reference proteome</keyword>
<comment type="caution">
    <text evidence="5">The sequence shown here is derived from an EMBL/GenBank/DDBJ whole genome shotgun (WGS) entry which is preliminary data.</text>
</comment>
<dbReference type="InterPro" id="IPR005814">
    <property type="entry name" value="Aminotrans_3"/>
</dbReference>
<feature type="binding site" evidence="4">
    <location>
        <position position="136"/>
    </location>
    <ligand>
        <name>N(2)-acetyl-L-ornithine</name>
        <dbReference type="ChEBI" id="CHEBI:57805"/>
    </ligand>
</feature>
<keyword evidence="4" id="KW-0028">Amino-acid biosynthesis</keyword>
<dbReference type="EMBL" id="JAFCJH010000002">
    <property type="protein sequence ID" value="MBR0794513.1"/>
    <property type="molecule type" value="Genomic_DNA"/>
</dbReference>
<comment type="cofactor">
    <cofactor evidence="4">
        <name>pyridoxal 5'-phosphate</name>
        <dbReference type="ChEBI" id="CHEBI:597326"/>
    </cofactor>
    <text evidence="4">Binds 1 pyridoxal phosphate per subunit.</text>
</comment>
<evidence type="ECO:0000256" key="1">
    <source>
        <dbReference type="ARBA" id="ARBA00022576"/>
    </source>
</evidence>
<feature type="binding site" evidence="4">
    <location>
        <position position="276"/>
    </location>
    <ligand>
        <name>pyridoxal 5'-phosphate</name>
        <dbReference type="ChEBI" id="CHEBI:597326"/>
    </ligand>
</feature>
<dbReference type="PROSITE" id="PS00600">
    <property type="entry name" value="AA_TRANSFER_CLASS_3"/>
    <property type="match status" value="1"/>
</dbReference>
<keyword evidence="2 4" id="KW-0808">Transferase</keyword>
<dbReference type="PIRSF" id="PIRSF000521">
    <property type="entry name" value="Transaminase_4ab_Lys_Orn"/>
    <property type="match status" value="1"/>
</dbReference>
<evidence type="ECO:0000256" key="3">
    <source>
        <dbReference type="ARBA" id="ARBA00022898"/>
    </source>
</evidence>
<evidence type="ECO:0000313" key="5">
    <source>
        <dbReference type="EMBL" id="MBR0794513.1"/>
    </source>
</evidence>
<dbReference type="RefSeq" id="WP_212394329.1">
    <property type="nucleotide sequence ID" value="NZ_JAFCJH010000002.1"/>
</dbReference>
<dbReference type="InterPro" id="IPR004636">
    <property type="entry name" value="AcOrn/SuccOrn_fam"/>
</dbReference>
<name>A0ABS5FCL7_9BRAD</name>
<feature type="binding site" evidence="4">
    <location>
        <position position="275"/>
    </location>
    <ligand>
        <name>N(2)-acetyl-L-ornithine</name>
        <dbReference type="ChEBI" id="CHEBI:57805"/>
    </ligand>
</feature>
<comment type="similarity">
    <text evidence="4">Belongs to the class-III pyridoxal-phosphate-dependent aminotransferase family. ArgD subfamily.</text>
</comment>
<dbReference type="Gene3D" id="3.40.640.10">
    <property type="entry name" value="Type I PLP-dependent aspartate aminotransferase-like (Major domain)"/>
    <property type="match status" value="1"/>
</dbReference>
<dbReference type="EC" id="2.6.1.11" evidence="4"/>
<dbReference type="InterPro" id="IPR049704">
    <property type="entry name" value="Aminotrans_3_PPA_site"/>
</dbReference>
<dbReference type="PANTHER" id="PTHR11986:SF113">
    <property type="entry name" value="SUCCINYLORNITHINE TRANSAMINASE"/>
    <property type="match status" value="1"/>
</dbReference>
<dbReference type="InterPro" id="IPR050103">
    <property type="entry name" value="Class-III_PLP-dep_AT"/>
</dbReference>
<keyword evidence="4" id="KW-0963">Cytoplasm</keyword>
<gene>
    <name evidence="4" type="primary">argD</name>
    <name evidence="5" type="ORF">JQ615_03820</name>
</gene>
<feature type="binding site" evidence="4">
    <location>
        <begin position="100"/>
        <end position="101"/>
    </location>
    <ligand>
        <name>pyridoxal 5'-phosphate</name>
        <dbReference type="ChEBI" id="CHEBI:597326"/>
    </ligand>
</feature>
<dbReference type="HAMAP" id="MF_01107">
    <property type="entry name" value="ArgD_aminotrans_3"/>
    <property type="match status" value="1"/>
</dbReference>
<dbReference type="InterPro" id="IPR015422">
    <property type="entry name" value="PyrdxlP-dep_Trfase_small"/>
</dbReference>
<evidence type="ECO:0000256" key="2">
    <source>
        <dbReference type="ARBA" id="ARBA00022679"/>
    </source>
</evidence>
<comment type="miscellaneous">
    <text evidence="4">May also have succinyldiaminopimelate aminotransferase activity, thus carrying out the corresponding step in lysine biosynthesis.</text>
</comment>
<evidence type="ECO:0000256" key="4">
    <source>
        <dbReference type="HAMAP-Rule" id="MF_01107"/>
    </source>
</evidence>
<protein>
    <recommendedName>
        <fullName evidence="4">Acetylornithine aminotransferase</fullName>
        <shortName evidence="4">ACOAT</shortName>
        <ecNumber evidence="4">2.6.1.11</ecNumber>
    </recommendedName>
</protein>
<dbReference type="CDD" id="cd00610">
    <property type="entry name" value="OAT_like"/>
    <property type="match status" value="1"/>
</dbReference>
<feature type="binding site" evidence="4">
    <location>
        <begin position="218"/>
        <end position="221"/>
    </location>
    <ligand>
        <name>pyridoxal 5'-phosphate</name>
        <dbReference type="ChEBI" id="CHEBI:597326"/>
    </ligand>
</feature>
<feature type="modified residue" description="N6-(pyridoxal phosphate)lysine" evidence="4">
    <location>
        <position position="247"/>
    </location>
</feature>
<dbReference type="NCBIfam" id="TIGR00707">
    <property type="entry name" value="argD"/>
    <property type="match status" value="1"/>
</dbReference>
<dbReference type="GO" id="GO:0008483">
    <property type="term" value="F:transaminase activity"/>
    <property type="evidence" value="ECO:0007669"/>
    <property type="project" value="UniProtKB-KW"/>
</dbReference>
<keyword evidence="1 4" id="KW-0032">Aminotransferase</keyword>
<comment type="pathway">
    <text evidence="4">Amino-acid biosynthesis; L-arginine biosynthesis; N(2)-acetyl-L-ornithine from L-glutamate: step 4/4.</text>
</comment>
<dbReference type="Pfam" id="PF00202">
    <property type="entry name" value="Aminotran_3"/>
    <property type="match status" value="1"/>
</dbReference>
<dbReference type="Gene3D" id="3.90.1150.10">
    <property type="entry name" value="Aspartate Aminotransferase, domain 1"/>
    <property type="match status" value="1"/>
</dbReference>
<dbReference type="PANTHER" id="PTHR11986">
    <property type="entry name" value="AMINOTRANSFERASE CLASS III"/>
    <property type="match status" value="1"/>
</dbReference>
<comment type="catalytic activity">
    <reaction evidence="4">
        <text>N(2)-acetyl-L-ornithine + 2-oxoglutarate = N-acetyl-L-glutamate 5-semialdehyde + L-glutamate</text>
        <dbReference type="Rhea" id="RHEA:18049"/>
        <dbReference type="ChEBI" id="CHEBI:16810"/>
        <dbReference type="ChEBI" id="CHEBI:29123"/>
        <dbReference type="ChEBI" id="CHEBI:29985"/>
        <dbReference type="ChEBI" id="CHEBI:57805"/>
        <dbReference type="EC" id="2.6.1.11"/>
    </reaction>
</comment>
<evidence type="ECO:0000313" key="6">
    <source>
        <dbReference type="Proteomes" id="UP001315278"/>
    </source>
</evidence>
<feature type="binding site" evidence="4">
    <location>
        <position position="133"/>
    </location>
    <ligand>
        <name>pyridoxal 5'-phosphate</name>
        <dbReference type="ChEBI" id="CHEBI:597326"/>
    </ligand>
</feature>
<organism evidence="5 6">
    <name type="scientific">Bradyrhizobium jicamae</name>
    <dbReference type="NCBI Taxonomy" id="280332"/>
    <lineage>
        <taxon>Bacteria</taxon>
        <taxon>Pseudomonadati</taxon>
        <taxon>Pseudomonadota</taxon>
        <taxon>Alphaproteobacteria</taxon>
        <taxon>Hyphomicrobiales</taxon>
        <taxon>Nitrobacteraceae</taxon>
        <taxon>Bradyrhizobium</taxon>
    </lineage>
</organism>
<dbReference type="SUPFAM" id="SSF53383">
    <property type="entry name" value="PLP-dependent transferases"/>
    <property type="match status" value="1"/>
</dbReference>
<dbReference type="InterPro" id="IPR015421">
    <property type="entry name" value="PyrdxlP-dep_Trfase_major"/>
</dbReference>
<accession>A0ABS5FCL7</accession>
<dbReference type="Proteomes" id="UP001315278">
    <property type="component" value="Unassembled WGS sequence"/>
</dbReference>
<proteinExistence type="inferred from homology"/>
<sequence length="401" mass="42265">MTNSAASHLLPVFARIDLGFERGEGAWLIATNGDRYLDFTSGVAVNALGHAHPHLVKALQEQATKLWHMSNLFKSPDGEVLAARLCEQSFADLVFFCNSGAEAMEGVIKLVRHHHFSKGHGERYRIITFEGAFHGRTLGTLAATGSAKYLEGFGPPMDGFDQVPHGDIEAVKKAIGPHTAGILIEPVQGEGGVRGAPQSFFKALRQLCDEHGLLLAFDEVQTGMGRTGELFAYKRVGVTPDVMSLAKALGGGFPIGAVLATADAAKGMAPGSHGSTFGGNPLAVAAANAVLDVMLKPGFFDHVQKMSLLLKQKLASVVDRYPSVLSEVRGEGLLIGVKAVVPSGDLVTALRGEKLLTVGAGDNVVRFLAPLIVTETEIDESIGSLERACAKLAAQPQKAAG</sequence>
<comment type="subcellular location">
    <subcellularLocation>
        <location evidence="4">Cytoplasm</location>
    </subcellularLocation>
</comment>
<keyword evidence="4" id="KW-0055">Arginine biosynthesis</keyword>
<reference evidence="6" key="1">
    <citation type="journal article" date="2021" name="ISME J.">
        <title>Evolutionary origin and ecological implication of a unique nif island in free-living Bradyrhizobium lineages.</title>
        <authorList>
            <person name="Tao J."/>
        </authorList>
    </citation>
    <scope>NUCLEOTIDE SEQUENCE [LARGE SCALE GENOMIC DNA]</scope>
    <source>
        <strain evidence="6">SZCCT0434</strain>
    </source>
</reference>
<comment type="subunit">
    <text evidence="4">Homodimer.</text>
</comment>
<dbReference type="NCBIfam" id="NF002325">
    <property type="entry name" value="PRK01278.1"/>
    <property type="match status" value="1"/>
</dbReference>
<dbReference type="InterPro" id="IPR015424">
    <property type="entry name" value="PyrdxlP-dep_Trfase"/>
</dbReference>
<keyword evidence="3 4" id="KW-0663">Pyridoxal phosphate</keyword>